<dbReference type="EMBL" id="JAJATW010000018">
    <property type="protein sequence ID" value="MCB5162569.1"/>
    <property type="molecule type" value="Genomic_DNA"/>
</dbReference>
<dbReference type="InterPro" id="IPR050680">
    <property type="entry name" value="YpeA/RimI_acetyltransf"/>
</dbReference>
<keyword evidence="7" id="KW-0689">Ribosomal protein</keyword>
<evidence type="ECO:0000256" key="3">
    <source>
        <dbReference type="ARBA" id="ARBA00022679"/>
    </source>
</evidence>
<evidence type="ECO:0000256" key="4">
    <source>
        <dbReference type="ARBA" id="ARBA00023315"/>
    </source>
</evidence>
<dbReference type="GO" id="GO:0008999">
    <property type="term" value="F:protein-N-terminal-alanine acetyltransferase activity"/>
    <property type="evidence" value="ECO:0007669"/>
    <property type="project" value="UniProtKB-EC"/>
</dbReference>
<sequence length="151" mass="17398">MPFVIKLDTESNPYPWGEKLIEDAFQSRHNWVVEALVDHKKTPVGWLVASLILDQSELELIVIDSGVRRQGLARRLMITWMTDVAEQGAKEYLLEVRESNLGAIALYKSLGFDLVGRRKNYYEVKQNDQTEQGREAACLFTRHTPYEACLR</sequence>
<protein>
    <recommendedName>
        <fullName evidence="5">[Ribosomal protein bS18]-alanine N-acetyltransferase</fullName>
        <ecNumber evidence="5">2.3.1.266</ecNumber>
    </recommendedName>
</protein>
<comment type="function">
    <text evidence="5">Acetylates the N-terminal alanine of ribosomal protein bS18.</text>
</comment>
<evidence type="ECO:0000256" key="5">
    <source>
        <dbReference type="RuleBase" id="RU363094"/>
    </source>
</evidence>
<dbReference type="PANTHER" id="PTHR43420:SF44">
    <property type="entry name" value="ACETYLTRANSFERASE YPEA"/>
    <property type="match status" value="1"/>
</dbReference>
<evidence type="ECO:0000259" key="6">
    <source>
        <dbReference type="PROSITE" id="PS51186"/>
    </source>
</evidence>
<dbReference type="Pfam" id="PF00583">
    <property type="entry name" value="Acetyltransf_1"/>
    <property type="match status" value="1"/>
</dbReference>
<evidence type="ECO:0000313" key="8">
    <source>
        <dbReference type="Proteomes" id="UP001139095"/>
    </source>
</evidence>
<keyword evidence="2 5" id="KW-0963">Cytoplasm</keyword>
<dbReference type="Proteomes" id="UP001139095">
    <property type="component" value="Unassembled WGS sequence"/>
</dbReference>
<comment type="subcellular location">
    <subcellularLocation>
        <location evidence="5">Cytoplasm</location>
    </subcellularLocation>
</comment>
<comment type="similarity">
    <text evidence="1 5">Belongs to the acetyltransferase family. RimI subfamily.</text>
</comment>
<evidence type="ECO:0000313" key="7">
    <source>
        <dbReference type="EMBL" id="MCB5162569.1"/>
    </source>
</evidence>
<dbReference type="InterPro" id="IPR000182">
    <property type="entry name" value="GNAT_dom"/>
</dbReference>
<accession>A0A9X1LCY1</accession>
<comment type="catalytic activity">
    <reaction evidence="5">
        <text>N-terminal L-alanyl-[ribosomal protein bS18] + acetyl-CoA = N-terminal N(alpha)-acetyl-L-alanyl-[ribosomal protein bS18] + CoA + H(+)</text>
        <dbReference type="Rhea" id="RHEA:43756"/>
        <dbReference type="Rhea" id="RHEA-COMP:10676"/>
        <dbReference type="Rhea" id="RHEA-COMP:10677"/>
        <dbReference type="ChEBI" id="CHEBI:15378"/>
        <dbReference type="ChEBI" id="CHEBI:57287"/>
        <dbReference type="ChEBI" id="CHEBI:57288"/>
        <dbReference type="ChEBI" id="CHEBI:64718"/>
        <dbReference type="ChEBI" id="CHEBI:83683"/>
        <dbReference type="EC" id="2.3.1.266"/>
    </reaction>
</comment>
<organism evidence="7 8">
    <name type="scientific">Marinomonas algarum</name>
    <dbReference type="NCBI Taxonomy" id="2883105"/>
    <lineage>
        <taxon>Bacteria</taxon>
        <taxon>Pseudomonadati</taxon>
        <taxon>Pseudomonadota</taxon>
        <taxon>Gammaproteobacteria</taxon>
        <taxon>Oceanospirillales</taxon>
        <taxon>Oceanospirillaceae</taxon>
        <taxon>Marinomonas</taxon>
    </lineage>
</organism>
<dbReference type="CDD" id="cd04301">
    <property type="entry name" value="NAT_SF"/>
    <property type="match status" value="1"/>
</dbReference>
<dbReference type="PROSITE" id="PS51186">
    <property type="entry name" value="GNAT"/>
    <property type="match status" value="1"/>
</dbReference>
<dbReference type="Gene3D" id="3.40.630.30">
    <property type="match status" value="1"/>
</dbReference>
<keyword evidence="3 7" id="KW-0808">Transferase</keyword>
<dbReference type="PANTHER" id="PTHR43420">
    <property type="entry name" value="ACETYLTRANSFERASE"/>
    <property type="match status" value="1"/>
</dbReference>
<name>A0A9X1LCY1_9GAMM</name>
<dbReference type="AlphaFoldDB" id="A0A9X1LCY1"/>
<dbReference type="RefSeq" id="WP_226754941.1">
    <property type="nucleotide sequence ID" value="NZ_JAJATW010000018.1"/>
</dbReference>
<dbReference type="SUPFAM" id="SSF55729">
    <property type="entry name" value="Acyl-CoA N-acyltransferases (Nat)"/>
    <property type="match status" value="1"/>
</dbReference>
<proteinExistence type="inferred from homology"/>
<keyword evidence="8" id="KW-1185">Reference proteome</keyword>
<keyword evidence="4 7" id="KW-0012">Acyltransferase</keyword>
<feature type="domain" description="N-acetyltransferase" evidence="6">
    <location>
        <begin position="1"/>
        <end position="129"/>
    </location>
</feature>
<evidence type="ECO:0000256" key="2">
    <source>
        <dbReference type="ARBA" id="ARBA00022490"/>
    </source>
</evidence>
<reference evidence="7" key="1">
    <citation type="submission" date="2021-10" db="EMBL/GenBank/DDBJ databases">
        <title>Marinomonas pontica sp. nov., isolated from the Black Sea.</title>
        <authorList>
            <person name="Zhao L.-H."/>
            <person name="Xue J.-H."/>
        </authorList>
    </citation>
    <scope>NUCLEOTIDE SEQUENCE</scope>
    <source>
        <strain evidence="7">E8</strain>
    </source>
</reference>
<comment type="caution">
    <text evidence="7">The sequence shown here is derived from an EMBL/GenBank/DDBJ whole genome shotgun (WGS) entry which is preliminary data.</text>
</comment>
<gene>
    <name evidence="7" type="primary">rimI</name>
    <name evidence="7" type="ORF">LG368_11750</name>
</gene>
<dbReference type="InterPro" id="IPR006464">
    <property type="entry name" value="AcTrfase_RimI/Ard1"/>
</dbReference>
<dbReference type="EC" id="2.3.1.266" evidence="5"/>
<evidence type="ECO:0000256" key="1">
    <source>
        <dbReference type="ARBA" id="ARBA00005395"/>
    </source>
</evidence>
<dbReference type="GO" id="GO:0005840">
    <property type="term" value="C:ribosome"/>
    <property type="evidence" value="ECO:0007669"/>
    <property type="project" value="UniProtKB-KW"/>
</dbReference>
<dbReference type="GO" id="GO:0005737">
    <property type="term" value="C:cytoplasm"/>
    <property type="evidence" value="ECO:0007669"/>
    <property type="project" value="UniProtKB-SubCell"/>
</dbReference>
<dbReference type="NCBIfam" id="TIGR01575">
    <property type="entry name" value="rimI"/>
    <property type="match status" value="1"/>
</dbReference>
<dbReference type="InterPro" id="IPR016181">
    <property type="entry name" value="Acyl_CoA_acyltransferase"/>
</dbReference>
<keyword evidence="7" id="KW-0687">Ribonucleoprotein</keyword>